<dbReference type="AlphaFoldDB" id="A0A0R3W169"/>
<evidence type="ECO:0000313" key="1">
    <source>
        <dbReference type="EMBL" id="VDK31859.1"/>
    </source>
</evidence>
<protein>
    <submittedName>
        <fullName evidence="3">5-formyltetrahydrofolate cyclo-ligase</fullName>
    </submittedName>
</protein>
<reference evidence="3" key="1">
    <citation type="submission" date="2017-02" db="UniProtKB">
        <authorList>
            <consortium name="WormBaseParasite"/>
        </authorList>
    </citation>
    <scope>IDENTIFICATION</scope>
</reference>
<dbReference type="EMBL" id="UYRS01018300">
    <property type="protein sequence ID" value="VDK31859.1"/>
    <property type="molecule type" value="Genomic_DNA"/>
</dbReference>
<accession>A0A0R3W169</accession>
<reference evidence="1 2" key="2">
    <citation type="submission" date="2018-11" db="EMBL/GenBank/DDBJ databases">
        <authorList>
            <consortium name="Pathogen Informatics"/>
        </authorList>
    </citation>
    <scope>NUCLEOTIDE SEQUENCE [LARGE SCALE GENOMIC DNA]</scope>
</reference>
<dbReference type="Proteomes" id="UP000282613">
    <property type="component" value="Unassembled WGS sequence"/>
</dbReference>
<evidence type="ECO:0000313" key="2">
    <source>
        <dbReference type="Proteomes" id="UP000282613"/>
    </source>
</evidence>
<keyword evidence="2" id="KW-1185">Reference proteome</keyword>
<proteinExistence type="predicted"/>
<sequence length="67" mass="7628">MRKKLDVVELNQRVGMLRQYLLQDVSAEAIDKRAAVEQRGGLVNKALWPYDAVTVCFMAKFSRTGEL</sequence>
<organism evidence="3">
    <name type="scientific">Taenia asiatica</name>
    <name type="common">Asian tapeworm</name>
    <dbReference type="NCBI Taxonomy" id="60517"/>
    <lineage>
        <taxon>Eukaryota</taxon>
        <taxon>Metazoa</taxon>
        <taxon>Spiralia</taxon>
        <taxon>Lophotrochozoa</taxon>
        <taxon>Platyhelminthes</taxon>
        <taxon>Cestoda</taxon>
        <taxon>Eucestoda</taxon>
        <taxon>Cyclophyllidea</taxon>
        <taxon>Taeniidae</taxon>
        <taxon>Taenia</taxon>
    </lineage>
</organism>
<evidence type="ECO:0000313" key="3">
    <source>
        <dbReference type="WBParaSite" id="TASK_0000346101-mRNA-1"/>
    </source>
</evidence>
<gene>
    <name evidence="1" type="ORF">TASK_LOCUS3462</name>
</gene>
<dbReference type="WBParaSite" id="TASK_0000346101-mRNA-1">
    <property type="protein sequence ID" value="TASK_0000346101-mRNA-1"/>
    <property type="gene ID" value="TASK_0000346101"/>
</dbReference>
<name>A0A0R3W169_TAEAS</name>